<dbReference type="SMART" id="SM00342">
    <property type="entry name" value="HTH_ARAC"/>
    <property type="match status" value="1"/>
</dbReference>
<dbReference type="Pfam" id="PF12833">
    <property type="entry name" value="HTH_18"/>
    <property type="match status" value="1"/>
</dbReference>
<feature type="domain" description="HTH araC/xylS-type" evidence="4">
    <location>
        <begin position="157"/>
        <end position="255"/>
    </location>
</feature>
<reference evidence="5 6" key="1">
    <citation type="submission" date="2021-03" db="EMBL/GenBank/DDBJ databases">
        <title>Paenibacillus artemisicola MWE-103 whole genome sequence.</title>
        <authorList>
            <person name="Ham Y.J."/>
        </authorList>
    </citation>
    <scope>NUCLEOTIDE SEQUENCE [LARGE SCALE GENOMIC DNA]</scope>
    <source>
        <strain evidence="5 6">MWE-103</strain>
    </source>
</reference>
<feature type="non-terminal residue" evidence="5">
    <location>
        <position position="1"/>
    </location>
</feature>
<dbReference type="SUPFAM" id="SSF46689">
    <property type="entry name" value="Homeodomain-like"/>
    <property type="match status" value="2"/>
</dbReference>
<dbReference type="PROSITE" id="PS01124">
    <property type="entry name" value="HTH_ARAC_FAMILY_2"/>
    <property type="match status" value="1"/>
</dbReference>
<evidence type="ECO:0000256" key="2">
    <source>
        <dbReference type="ARBA" id="ARBA00023125"/>
    </source>
</evidence>
<dbReference type="InterPro" id="IPR020449">
    <property type="entry name" value="Tscrpt_reg_AraC-type_HTH"/>
</dbReference>
<dbReference type="EMBL" id="JAGGDJ010000049">
    <property type="protein sequence ID" value="MBO7748189.1"/>
    <property type="molecule type" value="Genomic_DNA"/>
</dbReference>
<evidence type="ECO:0000256" key="3">
    <source>
        <dbReference type="ARBA" id="ARBA00023163"/>
    </source>
</evidence>
<dbReference type="RefSeq" id="WP_208850775.1">
    <property type="nucleotide sequence ID" value="NZ_JAGGDJ010000049.1"/>
</dbReference>
<keyword evidence="6" id="KW-1185">Reference proteome</keyword>
<dbReference type="PANTHER" id="PTHR43280">
    <property type="entry name" value="ARAC-FAMILY TRANSCRIPTIONAL REGULATOR"/>
    <property type="match status" value="1"/>
</dbReference>
<evidence type="ECO:0000313" key="6">
    <source>
        <dbReference type="Proteomes" id="UP000670947"/>
    </source>
</evidence>
<gene>
    <name evidence="5" type="ORF">I8J29_28755</name>
</gene>
<keyword evidence="3" id="KW-0804">Transcription</keyword>
<comment type="caution">
    <text evidence="5">The sequence shown here is derived from an EMBL/GenBank/DDBJ whole genome shotgun (WGS) entry which is preliminary data.</text>
</comment>
<protein>
    <submittedName>
        <fullName evidence="5">Helix-turn-helix domain-containing protein</fullName>
    </submittedName>
</protein>
<keyword evidence="1" id="KW-0805">Transcription regulation</keyword>
<dbReference type="PANTHER" id="PTHR43280:SF10">
    <property type="entry name" value="REGULATORY PROTEIN POCR"/>
    <property type="match status" value="1"/>
</dbReference>
<dbReference type="InterPro" id="IPR009057">
    <property type="entry name" value="Homeodomain-like_sf"/>
</dbReference>
<keyword evidence="2" id="KW-0238">DNA-binding</keyword>
<accession>A0ABS3WIN3</accession>
<evidence type="ECO:0000259" key="4">
    <source>
        <dbReference type="PROSITE" id="PS01124"/>
    </source>
</evidence>
<dbReference type="PRINTS" id="PR00032">
    <property type="entry name" value="HTHARAC"/>
</dbReference>
<proteinExistence type="predicted"/>
<sequence length="257" mass="28059">PATLREGGALLAQARKAAEERFFDGPGRVTRFASLPARLELGLGEGDGDDLPGKLDLADRAGTAEAIGRFFELMVRLRATKARVLAGARALLGAIAAERAKYGEPVAAEAGDPADWARAAERAETLGELRELLLALAGAIGGALAGRQPDRHLQLVQQVAGIIEDEYGASLTIDDLAGRVFLSPNYLRVLFKEKKGCTVHEYLTRIRLNKSLELLKDKSLKIHDVARRVGYDNTSYFCSFFYKTQGVTPNEYRKKFL</sequence>
<organism evidence="5 6">
    <name type="scientific">Paenibacillus artemisiicola</name>
    <dbReference type="NCBI Taxonomy" id="1172618"/>
    <lineage>
        <taxon>Bacteria</taxon>
        <taxon>Bacillati</taxon>
        <taxon>Bacillota</taxon>
        <taxon>Bacilli</taxon>
        <taxon>Bacillales</taxon>
        <taxon>Paenibacillaceae</taxon>
        <taxon>Paenibacillus</taxon>
    </lineage>
</organism>
<evidence type="ECO:0000256" key="1">
    <source>
        <dbReference type="ARBA" id="ARBA00023015"/>
    </source>
</evidence>
<evidence type="ECO:0000313" key="5">
    <source>
        <dbReference type="EMBL" id="MBO7748189.1"/>
    </source>
</evidence>
<dbReference type="Gene3D" id="1.10.10.60">
    <property type="entry name" value="Homeodomain-like"/>
    <property type="match status" value="2"/>
</dbReference>
<dbReference type="InterPro" id="IPR018060">
    <property type="entry name" value="HTH_AraC"/>
</dbReference>
<name>A0ABS3WIN3_9BACL</name>
<dbReference type="Proteomes" id="UP000670947">
    <property type="component" value="Unassembled WGS sequence"/>
</dbReference>